<reference evidence="4" key="2">
    <citation type="submission" date="2022-09" db="EMBL/GenBank/DDBJ databases">
        <title>Intensive care unit water sources are persistently colonized with multi-drug resistant bacteria and are the site of extensive horizontal gene transfer of antibiotic resistance genes.</title>
        <authorList>
            <person name="Diorio-Toth L."/>
        </authorList>
    </citation>
    <scope>NUCLEOTIDE SEQUENCE</scope>
    <source>
        <strain evidence="5">GD03686</strain>
        <strain evidence="4">GD04130</strain>
    </source>
</reference>
<dbReference type="EMBL" id="CAHPSC010000001">
    <property type="protein sequence ID" value="CAB5657162.1"/>
    <property type="molecule type" value="Genomic_DNA"/>
</dbReference>
<evidence type="ECO:0000313" key="6">
    <source>
        <dbReference type="Proteomes" id="UP000834458"/>
    </source>
</evidence>
<reference evidence="3" key="1">
    <citation type="submission" date="2020-05" db="EMBL/GenBank/DDBJ databases">
        <authorList>
            <person name="Delgado-Blas J."/>
        </authorList>
    </citation>
    <scope>NUCLEOTIDE SEQUENCE</scope>
    <source>
        <strain evidence="3">BB1454</strain>
    </source>
</reference>
<dbReference type="Proteomes" id="UP001158297">
    <property type="component" value="Unassembled WGS sequence"/>
</dbReference>
<dbReference type="OrthoDB" id="8914005at2"/>
<evidence type="ECO:0000313" key="3">
    <source>
        <dbReference type="EMBL" id="CAB5657162.1"/>
    </source>
</evidence>
<proteinExistence type="predicted"/>
<dbReference type="Proteomes" id="UP001161294">
    <property type="component" value="Unassembled WGS sequence"/>
</dbReference>
<keyword evidence="1" id="KW-0732">Signal</keyword>
<dbReference type="InterPro" id="IPR018247">
    <property type="entry name" value="EF_Hand_1_Ca_BS"/>
</dbReference>
<feature type="domain" description="EF-hand" evidence="2">
    <location>
        <begin position="79"/>
        <end position="112"/>
    </location>
</feature>
<dbReference type="InterPro" id="IPR002048">
    <property type="entry name" value="EF_hand_dom"/>
</dbReference>
<dbReference type="Gene3D" id="1.10.238.10">
    <property type="entry name" value="EF-hand"/>
    <property type="match status" value="1"/>
</dbReference>
<feature type="signal peptide" evidence="1">
    <location>
        <begin position="1"/>
        <end position="32"/>
    </location>
</feature>
<accession>A0A1B2CZZ1</accession>
<organism evidence="3 6">
    <name type="scientific">Comamonas aquatica</name>
    <dbReference type="NCBI Taxonomy" id="225991"/>
    <lineage>
        <taxon>Bacteria</taxon>
        <taxon>Pseudomonadati</taxon>
        <taxon>Pseudomonadota</taxon>
        <taxon>Betaproteobacteria</taxon>
        <taxon>Burkholderiales</taxon>
        <taxon>Comamonadaceae</taxon>
        <taxon>Comamonas</taxon>
    </lineage>
</organism>
<comment type="caution">
    <text evidence="3">The sequence shown here is derived from an EMBL/GenBank/DDBJ whole genome shotgun (WGS) entry which is preliminary data.</text>
</comment>
<feature type="chain" id="PRO_5040570805" evidence="1">
    <location>
        <begin position="33"/>
        <end position="112"/>
    </location>
</feature>
<sequence>MPTSRRQLHAFDVRSVLLFASLTLGGTAAVMAQDQGTPSSSTASATAKTTTATLAITPTAVFKRADRNRDGQLSREEAEHLPSVAAQFDQWDRDGNGQLSLQEFLQHTQPAR</sequence>
<evidence type="ECO:0000256" key="1">
    <source>
        <dbReference type="SAM" id="SignalP"/>
    </source>
</evidence>
<dbReference type="RefSeq" id="WP_045265755.1">
    <property type="nucleotide sequence ID" value="NZ_CAHPRW010000016.1"/>
</dbReference>
<dbReference type="AlphaFoldDB" id="A0A1B2CZZ1"/>
<evidence type="ECO:0000313" key="4">
    <source>
        <dbReference type="EMBL" id="MDH0361954.1"/>
    </source>
</evidence>
<gene>
    <name evidence="3" type="ORF">GHA_00081</name>
    <name evidence="5" type="ORF">N5J23_00450</name>
    <name evidence="4" type="ORF">N7330_02625</name>
</gene>
<dbReference type="PROSITE" id="PS00018">
    <property type="entry name" value="EF_HAND_1"/>
    <property type="match status" value="1"/>
</dbReference>
<dbReference type="SUPFAM" id="SSF47473">
    <property type="entry name" value="EF-hand"/>
    <property type="match status" value="1"/>
</dbReference>
<dbReference type="PROSITE" id="PS50222">
    <property type="entry name" value="EF_HAND_2"/>
    <property type="match status" value="1"/>
</dbReference>
<protein>
    <submittedName>
        <fullName evidence="3">EF hand</fullName>
    </submittedName>
    <submittedName>
        <fullName evidence="4">EF-hand domain-containing protein</fullName>
    </submittedName>
</protein>
<dbReference type="EMBL" id="JAODZU010000002">
    <property type="protein sequence ID" value="MDH0361954.1"/>
    <property type="molecule type" value="Genomic_DNA"/>
</dbReference>
<dbReference type="EMBL" id="JAOCJW010000001">
    <property type="protein sequence ID" value="MDH2004030.1"/>
    <property type="molecule type" value="Genomic_DNA"/>
</dbReference>
<evidence type="ECO:0000259" key="2">
    <source>
        <dbReference type="PROSITE" id="PS50222"/>
    </source>
</evidence>
<evidence type="ECO:0000313" key="5">
    <source>
        <dbReference type="EMBL" id="MDH2004030.1"/>
    </source>
</evidence>
<dbReference type="Pfam" id="PF13202">
    <property type="entry name" value="EF-hand_5"/>
    <property type="match status" value="2"/>
</dbReference>
<dbReference type="Proteomes" id="UP000834458">
    <property type="component" value="Unassembled WGS sequence"/>
</dbReference>
<dbReference type="InterPro" id="IPR011992">
    <property type="entry name" value="EF-hand-dom_pair"/>
</dbReference>
<name>A0A1B2CZZ1_9BURK</name>
<dbReference type="CDD" id="cd00051">
    <property type="entry name" value="EFh"/>
    <property type="match status" value="1"/>
</dbReference>
<dbReference type="GO" id="GO:0005509">
    <property type="term" value="F:calcium ion binding"/>
    <property type="evidence" value="ECO:0007669"/>
    <property type="project" value="InterPro"/>
</dbReference>